<feature type="region of interest" description="Disordered" evidence="2">
    <location>
        <begin position="128"/>
        <end position="208"/>
    </location>
</feature>
<feature type="coiled-coil region" evidence="1">
    <location>
        <begin position="248"/>
        <end position="303"/>
    </location>
</feature>
<keyword evidence="1" id="KW-0175">Coiled coil</keyword>
<name>A0A699H8Z0_TANCI</name>
<proteinExistence type="predicted"/>
<evidence type="ECO:0000256" key="2">
    <source>
        <dbReference type="SAM" id="MobiDB-lite"/>
    </source>
</evidence>
<feature type="non-terminal residue" evidence="3">
    <location>
        <position position="1"/>
    </location>
</feature>
<dbReference type="EMBL" id="BKCJ010106588">
    <property type="protein sequence ID" value="GEX40804.1"/>
    <property type="molecule type" value="Genomic_DNA"/>
</dbReference>
<comment type="caution">
    <text evidence="3">The sequence shown here is derived from an EMBL/GenBank/DDBJ whole genome shotgun (WGS) entry which is preliminary data.</text>
</comment>
<reference evidence="3" key="1">
    <citation type="journal article" date="2019" name="Sci. Rep.">
        <title>Draft genome of Tanacetum cinerariifolium, the natural source of mosquito coil.</title>
        <authorList>
            <person name="Yamashiro T."/>
            <person name="Shiraishi A."/>
            <person name="Satake H."/>
            <person name="Nakayama K."/>
        </authorList>
    </citation>
    <scope>NUCLEOTIDE SEQUENCE</scope>
</reference>
<feature type="compositionally biased region" description="Polar residues" evidence="2">
    <location>
        <begin position="153"/>
        <end position="164"/>
    </location>
</feature>
<accession>A0A699H8Z0</accession>
<organism evidence="3">
    <name type="scientific">Tanacetum cinerariifolium</name>
    <name type="common">Dalmatian daisy</name>
    <name type="synonym">Chrysanthemum cinerariifolium</name>
    <dbReference type="NCBI Taxonomy" id="118510"/>
    <lineage>
        <taxon>Eukaryota</taxon>
        <taxon>Viridiplantae</taxon>
        <taxon>Streptophyta</taxon>
        <taxon>Embryophyta</taxon>
        <taxon>Tracheophyta</taxon>
        <taxon>Spermatophyta</taxon>
        <taxon>Magnoliopsida</taxon>
        <taxon>eudicotyledons</taxon>
        <taxon>Gunneridae</taxon>
        <taxon>Pentapetalae</taxon>
        <taxon>asterids</taxon>
        <taxon>campanulids</taxon>
        <taxon>Asterales</taxon>
        <taxon>Asteraceae</taxon>
        <taxon>Asteroideae</taxon>
        <taxon>Anthemideae</taxon>
        <taxon>Anthemidinae</taxon>
        <taxon>Tanacetum</taxon>
    </lineage>
</organism>
<protein>
    <recommendedName>
        <fullName evidence="4">Transposase (Putative), gypsy type</fullName>
    </recommendedName>
</protein>
<evidence type="ECO:0000313" key="3">
    <source>
        <dbReference type="EMBL" id="GEX40804.1"/>
    </source>
</evidence>
<feature type="compositionally biased region" description="Polar residues" evidence="2">
    <location>
        <begin position="177"/>
        <end position="192"/>
    </location>
</feature>
<sequence length="349" mass="38157">LLKMGRDTVQLETSVSTISQEYLLEFTFEYGISEDLHPELPGPKERIVDFSEGKVKTGTHPRAAHEVLLLTVTASHVIEMKDPATATDSSGETVALEVPPLKIVKTTGVALEAGLVEEIAAMGPRVIKERRKRGNDRSTIGGKSLASMGLGTGSTFPVPTSQETPADVSDPDPLSFANPQSIPTENAAQSSKGAAVAEDPESENTSFTSMVGLPESIYQSKWGVTNSFYLNGPEACQDLVDHKAPPRIKARENEIKNLEALLKAETDMKKSAEAKNADLGKELENLRALFSDLQVSNDRLSQQRCMEMDARLDALRIDFDEELYPHMLTTIAGRRWVIGHGLRLAVMKW</sequence>
<evidence type="ECO:0000256" key="1">
    <source>
        <dbReference type="SAM" id="Coils"/>
    </source>
</evidence>
<dbReference type="AlphaFoldDB" id="A0A699H8Z0"/>
<gene>
    <name evidence="3" type="ORF">Tci_312779</name>
</gene>
<evidence type="ECO:0008006" key="4">
    <source>
        <dbReference type="Google" id="ProtNLM"/>
    </source>
</evidence>